<evidence type="ECO:0000313" key="1">
    <source>
        <dbReference type="EMBL" id="AOZ10112.1"/>
    </source>
</evidence>
<evidence type="ECO:0000313" key="2">
    <source>
        <dbReference type="Proteomes" id="UP000177515"/>
    </source>
</evidence>
<sequence>MNAVPGAQAPRRVLLRILAAGALLSSLGGCSSFGDISGAVAGVATGALTANPALGAGVAIGVSAAADAAGKAFFRHWHEAEQDSIAAVIGTLEPDRLERWEIRHPLPYGNAHGWLRVTRVIDTPLARCKEALFSVDDDAARRRAWFLTTACEQGGRWKWAAAEPAVPRWGNLQ</sequence>
<protein>
    <recommendedName>
        <fullName evidence="3">Lipoprotein</fullName>
    </recommendedName>
</protein>
<name>A0A1D9IDD8_9BURK</name>
<proteinExistence type="predicted"/>
<organism evidence="1 2">
    <name type="scientific">Cupriavidus malaysiensis</name>
    <dbReference type="NCBI Taxonomy" id="367825"/>
    <lineage>
        <taxon>Bacteria</taxon>
        <taxon>Pseudomonadati</taxon>
        <taxon>Pseudomonadota</taxon>
        <taxon>Betaproteobacteria</taxon>
        <taxon>Burkholderiales</taxon>
        <taxon>Burkholderiaceae</taxon>
        <taxon>Cupriavidus</taxon>
    </lineage>
</organism>
<keyword evidence="2" id="KW-1185">Reference proteome</keyword>
<gene>
    <name evidence="1" type="ORF">BKK80_31180</name>
</gene>
<reference evidence="1 2" key="1">
    <citation type="submission" date="2016-10" db="EMBL/GenBank/DDBJ databases">
        <title>Complete genome sequences of three Cupriavidus strains isolated from various Malaysian environments.</title>
        <authorList>
            <person name="Abdullah A.A.-A."/>
            <person name="Shafie N.A.H."/>
            <person name="Lau N.S."/>
        </authorList>
    </citation>
    <scope>NUCLEOTIDE SEQUENCE [LARGE SCALE GENOMIC DNA]</scope>
    <source>
        <strain evidence="1 2">USMAA1020</strain>
    </source>
</reference>
<dbReference type="EMBL" id="CP017755">
    <property type="protein sequence ID" value="AOZ10112.1"/>
    <property type="molecule type" value="Genomic_DNA"/>
</dbReference>
<evidence type="ECO:0008006" key="3">
    <source>
        <dbReference type="Google" id="ProtNLM"/>
    </source>
</evidence>
<accession>A0A1D9IDD8</accession>
<dbReference type="RefSeq" id="WP_071018668.1">
    <property type="nucleotide sequence ID" value="NZ_CP017755.1"/>
</dbReference>
<dbReference type="Proteomes" id="UP000177515">
    <property type="component" value="Chromosome 2"/>
</dbReference>